<accession>A0A7J7J933</accession>
<dbReference type="InterPro" id="IPR035170">
    <property type="entry name" value="MTA1_R1"/>
</dbReference>
<organism evidence="4 5">
    <name type="scientific">Bugula neritina</name>
    <name type="common">Brown bryozoan</name>
    <name type="synonym">Sertularia neritina</name>
    <dbReference type="NCBI Taxonomy" id="10212"/>
    <lineage>
        <taxon>Eukaryota</taxon>
        <taxon>Metazoa</taxon>
        <taxon>Spiralia</taxon>
        <taxon>Lophotrochozoa</taxon>
        <taxon>Bryozoa</taxon>
        <taxon>Gymnolaemata</taxon>
        <taxon>Cheilostomatida</taxon>
        <taxon>Flustrina</taxon>
        <taxon>Buguloidea</taxon>
        <taxon>Bugulidae</taxon>
        <taxon>Bugula</taxon>
    </lineage>
</organism>
<keyword evidence="1" id="KW-0863">Zinc-finger</keyword>
<dbReference type="PROSITE" id="PS50157">
    <property type="entry name" value="ZINC_FINGER_C2H2_2"/>
    <property type="match status" value="1"/>
</dbReference>
<dbReference type="AlphaFoldDB" id="A0A7J7J933"/>
<keyword evidence="5" id="KW-1185">Reference proteome</keyword>
<dbReference type="Pfam" id="PF17226">
    <property type="entry name" value="MTA_R1"/>
    <property type="match status" value="2"/>
</dbReference>
<dbReference type="OrthoDB" id="2193595at2759"/>
<name>A0A7J7J933_BUGNE</name>
<comment type="caution">
    <text evidence="4">The sequence shown here is derived from an EMBL/GenBank/DDBJ whole genome shotgun (WGS) entry which is preliminary data.</text>
</comment>
<gene>
    <name evidence="4" type="ORF">EB796_019466</name>
</gene>
<dbReference type="Proteomes" id="UP000593567">
    <property type="component" value="Unassembled WGS sequence"/>
</dbReference>
<protein>
    <submittedName>
        <fullName evidence="4">MTA1</fullName>
    </submittedName>
</protein>
<dbReference type="GO" id="GO:0008270">
    <property type="term" value="F:zinc ion binding"/>
    <property type="evidence" value="ECO:0007669"/>
    <property type="project" value="UniProtKB-KW"/>
</dbReference>
<dbReference type="InterPro" id="IPR013087">
    <property type="entry name" value="Znf_C2H2_type"/>
</dbReference>
<evidence type="ECO:0000256" key="1">
    <source>
        <dbReference type="PROSITE-ProRule" id="PRU00042"/>
    </source>
</evidence>
<dbReference type="PROSITE" id="PS00028">
    <property type="entry name" value="ZINC_FINGER_C2H2_1"/>
    <property type="match status" value="1"/>
</dbReference>
<evidence type="ECO:0000256" key="2">
    <source>
        <dbReference type="SAM" id="MobiDB-lite"/>
    </source>
</evidence>
<keyword evidence="1" id="KW-0862">Zinc</keyword>
<feature type="region of interest" description="Disordered" evidence="2">
    <location>
        <begin position="232"/>
        <end position="282"/>
    </location>
</feature>
<evidence type="ECO:0000313" key="5">
    <source>
        <dbReference type="Proteomes" id="UP000593567"/>
    </source>
</evidence>
<dbReference type="Gene3D" id="3.30.160.60">
    <property type="entry name" value="Classic Zinc Finger"/>
    <property type="match status" value="1"/>
</dbReference>
<proteinExistence type="predicted"/>
<evidence type="ECO:0000259" key="3">
    <source>
        <dbReference type="PROSITE" id="PS50157"/>
    </source>
</evidence>
<reference evidence="4" key="1">
    <citation type="submission" date="2020-06" db="EMBL/GenBank/DDBJ databases">
        <title>Draft genome of Bugula neritina, a colonial animal packing powerful symbionts and potential medicines.</title>
        <authorList>
            <person name="Rayko M."/>
        </authorList>
    </citation>
    <scope>NUCLEOTIDE SEQUENCE [LARGE SCALE GENOMIC DNA]</scope>
    <source>
        <strain evidence="4">Kwan_BN1</strain>
    </source>
</reference>
<dbReference type="EMBL" id="VXIV02002879">
    <property type="protein sequence ID" value="KAF6022224.1"/>
    <property type="molecule type" value="Genomic_DNA"/>
</dbReference>
<keyword evidence="1" id="KW-0479">Metal-binding</keyword>
<sequence>MWQYKQLSADTGAIHCRCSVPGCLKEFRHKSHLTRHLVVAHNIVTRSVSPKPIMKTRAAFSLIAIPVTKIARVSVTNTPVTRLWGKYSTIPVTRIATVSVLPLLDCLKRAVSSLKLSAPYWTAHPVYLYITQDYHDEVFCITLGDEILCKDVLKPRHIARNPTKVINFAAMKHAYQLRLPQTIAGTFKVSKKAKAKVLALVSKMPADAMVGDPASPSLPGIMGAKDMMGRKRAMEPGGGLDAKRPATGGVIRHGGDAGSSPVPSAMSADGADMYYGGDNANK</sequence>
<feature type="domain" description="C2H2-type" evidence="3">
    <location>
        <begin position="16"/>
        <end position="41"/>
    </location>
</feature>
<evidence type="ECO:0000313" key="4">
    <source>
        <dbReference type="EMBL" id="KAF6022224.1"/>
    </source>
</evidence>